<dbReference type="Pfam" id="PF00702">
    <property type="entry name" value="Hydrolase"/>
    <property type="match status" value="1"/>
</dbReference>
<dbReference type="NCBIfam" id="TIGR01549">
    <property type="entry name" value="HAD-SF-IA-v1"/>
    <property type="match status" value="1"/>
</dbReference>
<evidence type="ECO:0000256" key="1">
    <source>
        <dbReference type="ARBA" id="ARBA00001946"/>
    </source>
</evidence>
<comment type="cofactor">
    <cofactor evidence="1">
        <name>Mg(2+)</name>
        <dbReference type="ChEBI" id="CHEBI:18420"/>
    </cofactor>
</comment>
<dbReference type="EMBL" id="SRJD01000012">
    <property type="protein sequence ID" value="TGA97685.1"/>
    <property type="molecule type" value="Genomic_DNA"/>
</dbReference>
<sequence length="232" mass="26877">MTNNNSEVLFFDLFFTLVTPKYSGMRKENDVLGLSREEWERYAEDDHLYFQRATGKVNHPHMIIQSIIDKMNVCVSKETIYEILTLRENRMEQALTDVDPKILEILEDLKKSGKKLCLISNSDVIDAMYWKESPLSHLFDHAVFSHKVGYLKPQTDIYRIALEQMNVSPKCCIYIGDGGSEELRGAKESGIRTILTGYLLKREKTQLSRLKKFADYYIEDFAEIKNLVNSST</sequence>
<dbReference type="InterPro" id="IPR023214">
    <property type="entry name" value="HAD_sf"/>
</dbReference>
<dbReference type="GO" id="GO:0046872">
    <property type="term" value="F:metal ion binding"/>
    <property type="evidence" value="ECO:0007669"/>
    <property type="project" value="UniProtKB-KW"/>
</dbReference>
<dbReference type="Gene3D" id="3.40.50.1000">
    <property type="entry name" value="HAD superfamily/HAD-like"/>
    <property type="match status" value="1"/>
</dbReference>
<evidence type="ECO:0000256" key="2">
    <source>
        <dbReference type="ARBA" id="ARBA00022723"/>
    </source>
</evidence>
<evidence type="ECO:0000313" key="5">
    <source>
        <dbReference type="EMBL" id="TGA97685.1"/>
    </source>
</evidence>
<dbReference type="InterPro" id="IPR006439">
    <property type="entry name" value="HAD-SF_hydro_IA"/>
</dbReference>
<protein>
    <submittedName>
        <fullName evidence="5">HAD family hydrolase</fullName>
    </submittedName>
</protein>
<evidence type="ECO:0000313" key="6">
    <source>
        <dbReference type="Proteomes" id="UP000298347"/>
    </source>
</evidence>
<dbReference type="OrthoDB" id="9809962at2"/>
<dbReference type="PRINTS" id="PR00413">
    <property type="entry name" value="HADHALOGNASE"/>
</dbReference>
<keyword evidence="6" id="KW-1185">Reference proteome</keyword>
<dbReference type="NCBIfam" id="TIGR01509">
    <property type="entry name" value="HAD-SF-IA-v3"/>
    <property type="match status" value="1"/>
</dbReference>
<dbReference type="GO" id="GO:0044281">
    <property type="term" value="P:small molecule metabolic process"/>
    <property type="evidence" value="ECO:0007669"/>
    <property type="project" value="UniProtKB-ARBA"/>
</dbReference>
<keyword evidence="4" id="KW-0460">Magnesium</keyword>
<accession>A0A4Z0GL82</accession>
<dbReference type="SUPFAM" id="SSF56784">
    <property type="entry name" value="HAD-like"/>
    <property type="match status" value="1"/>
</dbReference>
<dbReference type="PANTHER" id="PTHR46470:SF2">
    <property type="entry name" value="GLYCERALDEHYDE 3-PHOSPHATE PHOSPHATASE"/>
    <property type="match status" value="1"/>
</dbReference>
<dbReference type="GO" id="GO:0016791">
    <property type="term" value="F:phosphatase activity"/>
    <property type="evidence" value="ECO:0007669"/>
    <property type="project" value="TreeGrafter"/>
</dbReference>
<dbReference type="RefSeq" id="WP_135348895.1">
    <property type="nucleotide sequence ID" value="NZ_SRJD01000012.1"/>
</dbReference>
<dbReference type="AlphaFoldDB" id="A0A4Z0GL82"/>
<keyword evidence="2" id="KW-0479">Metal-binding</keyword>
<comment type="caution">
    <text evidence="5">The sequence shown here is derived from an EMBL/GenBank/DDBJ whole genome shotgun (WGS) entry which is preliminary data.</text>
</comment>
<name>A0A4Z0GL82_9BACL</name>
<evidence type="ECO:0000256" key="3">
    <source>
        <dbReference type="ARBA" id="ARBA00022801"/>
    </source>
</evidence>
<dbReference type="PANTHER" id="PTHR46470">
    <property type="entry name" value="N-ACYLNEURAMINATE-9-PHOSPHATASE"/>
    <property type="match status" value="1"/>
</dbReference>
<organism evidence="5 6">
    <name type="scientific">Sporolactobacillus shoreae</name>
    <dbReference type="NCBI Taxonomy" id="1465501"/>
    <lineage>
        <taxon>Bacteria</taxon>
        <taxon>Bacillati</taxon>
        <taxon>Bacillota</taxon>
        <taxon>Bacilli</taxon>
        <taxon>Bacillales</taxon>
        <taxon>Sporolactobacillaceae</taxon>
        <taxon>Sporolactobacillus</taxon>
    </lineage>
</organism>
<gene>
    <name evidence="5" type="ORF">E4665_11320</name>
</gene>
<evidence type="ECO:0000256" key="4">
    <source>
        <dbReference type="ARBA" id="ARBA00022842"/>
    </source>
</evidence>
<proteinExistence type="predicted"/>
<reference evidence="5 6" key="1">
    <citation type="journal article" date="2015" name="Int. J. Syst. Evol. Microbiol.">
        <title>Sporolactobacillus shoreae sp. nov. and Sporolactobacillus spathodeae sp. nov., two spore-forming lactic acid bacteria isolated from tree barks in Thailand.</title>
        <authorList>
            <person name="Thamacharoensuk T."/>
            <person name="Kitahara M."/>
            <person name="Ohkuma M."/>
            <person name="Thongchul N."/>
            <person name="Tanasupawat S."/>
        </authorList>
    </citation>
    <scope>NUCLEOTIDE SEQUENCE [LARGE SCALE GENOMIC DNA]</scope>
    <source>
        <strain evidence="5 6">BK92</strain>
    </source>
</reference>
<dbReference type="InterPro" id="IPR051400">
    <property type="entry name" value="HAD-like_hydrolase"/>
</dbReference>
<dbReference type="InterPro" id="IPR036412">
    <property type="entry name" value="HAD-like_sf"/>
</dbReference>
<keyword evidence="3 5" id="KW-0378">Hydrolase</keyword>
<dbReference type="Proteomes" id="UP000298347">
    <property type="component" value="Unassembled WGS sequence"/>
</dbReference>